<accession>A0A934MC45</accession>
<dbReference type="PANTHER" id="PTHR11358:SF26">
    <property type="entry name" value="GUANIDINO ACID HYDROLASE, MITOCHONDRIAL"/>
    <property type="match status" value="1"/>
</dbReference>
<gene>
    <name evidence="5" type="ORF">JCR33_04165</name>
</gene>
<evidence type="ECO:0000256" key="2">
    <source>
        <dbReference type="ARBA" id="ARBA00022723"/>
    </source>
</evidence>
<name>A0A934MC45_9HYPH</name>
<dbReference type="GO" id="GO:0008783">
    <property type="term" value="F:agmatinase activity"/>
    <property type="evidence" value="ECO:0007669"/>
    <property type="project" value="TreeGrafter"/>
</dbReference>
<evidence type="ECO:0000256" key="4">
    <source>
        <dbReference type="RuleBase" id="RU003684"/>
    </source>
</evidence>
<dbReference type="Pfam" id="PF00491">
    <property type="entry name" value="Arginase"/>
    <property type="match status" value="1"/>
</dbReference>
<dbReference type="Gene3D" id="3.40.800.10">
    <property type="entry name" value="Ureohydrolase domain"/>
    <property type="match status" value="1"/>
</dbReference>
<keyword evidence="3 4" id="KW-0378">Hydrolase</keyword>
<keyword evidence="2" id="KW-0479">Metal-binding</keyword>
<sequence>MTTPNDRALFRPPLTFMGVPASTDATGAGAAILGCPFDCGTHPFRIGSRQGPQAIREQSPLLQRYQSELADQDILADLGVIDAGDVNVVPSRAEEAFPLIEEAAYRLGSAGAATVGFGGDGSISLPLVRAAARIHPDLVVLHIDSHTDAYPVDPVHRYDPATQFTHAALEQRVRPSASFHVGVRGNAMRQGVYDYARDLGYNLVTMRDFQRRGAEDVLGEIRTAIGSRPVYLSFDMDVFDPSCAPGVCTPSWGGFTAREGLELLRALAGLSIVAADVNTVSPPHDVNGMTAFLAAAVTFEILLLVWRARRDEAD</sequence>
<evidence type="ECO:0000256" key="1">
    <source>
        <dbReference type="ARBA" id="ARBA00009227"/>
    </source>
</evidence>
<dbReference type="PROSITE" id="PS01053">
    <property type="entry name" value="ARGINASE_1"/>
    <property type="match status" value="1"/>
</dbReference>
<dbReference type="PROSITE" id="PS51409">
    <property type="entry name" value="ARGINASE_2"/>
    <property type="match status" value="1"/>
</dbReference>
<reference evidence="5" key="1">
    <citation type="submission" date="2020-12" db="EMBL/GenBank/DDBJ databases">
        <title>Bacterial taxonomy.</title>
        <authorList>
            <person name="Pan X."/>
        </authorList>
    </citation>
    <scope>NUCLEOTIDE SEQUENCE</scope>
    <source>
        <strain evidence="5">B2012</strain>
    </source>
</reference>
<dbReference type="Proteomes" id="UP000609531">
    <property type="component" value="Unassembled WGS sequence"/>
</dbReference>
<dbReference type="InterPro" id="IPR023696">
    <property type="entry name" value="Ureohydrolase_dom_sf"/>
</dbReference>
<dbReference type="EMBL" id="JAEKJA010000003">
    <property type="protein sequence ID" value="MBJ3774867.1"/>
    <property type="molecule type" value="Genomic_DNA"/>
</dbReference>
<dbReference type="AlphaFoldDB" id="A0A934MC45"/>
<dbReference type="InterPro" id="IPR020855">
    <property type="entry name" value="Ureohydrolase_Mn_BS"/>
</dbReference>
<protein>
    <submittedName>
        <fullName evidence="5">Arginase family protein</fullName>
    </submittedName>
</protein>
<organism evidence="5 6">
    <name type="scientific">Acuticoccus mangrovi</name>
    <dbReference type="NCBI Taxonomy" id="2796142"/>
    <lineage>
        <taxon>Bacteria</taxon>
        <taxon>Pseudomonadati</taxon>
        <taxon>Pseudomonadota</taxon>
        <taxon>Alphaproteobacteria</taxon>
        <taxon>Hyphomicrobiales</taxon>
        <taxon>Amorphaceae</taxon>
        <taxon>Acuticoccus</taxon>
    </lineage>
</organism>
<evidence type="ECO:0000313" key="5">
    <source>
        <dbReference type="EMBL" id="MBJ3774867.1"/>
    </source>
</evidence>
<keyword evidence="6" id="KW-1185">Reference proteome</keyword>
<comment type="caution">
    <text evidence="5">The sequence shown here is derived from an EMBL/GenBank/DDBJ whole genome shotgun (WGS) entry which is preliminary data.</text>
</comment>
<dbReference type="PRINTS" id="PR00116">
    <property type="entry name" value="ARGINASE"/>
</dbReference>
<proteinExistence type="inferred from homology"/>
<dbReference type="GO" id="GO:0033389">
    <property type="term" value="P:putrescine biosynthetic process from arginine, via agmatine"/>
    <property type="evidence" value="ECO:0007669"/>
    <property type="project" value="TreeGrafter"/>
</dbReference>
<dbReference type="PANTHER" id="PTHR11358">
    <property type="entry name" value="ARGINASE/AGMATINASE"/>
    <property type="match status" value="1"/>
</dbReference>
<dbReference type="SUPFAM" id="SSF52768">
    <property type="entry name" value="Arginase/deacetylase"/>
    <property type="match status" value="1"/>
</dbReference>
<dbReference type="GO" id="GO:0046872">
    <property type="term" value="F:metal ion binding"/>
    <property type="evidence" value="ECO:0007669"/>
    <property type="project" value="UniProtKB-KW"/>
</dbReference>
<dbReference type="PIRSF" id="PIRSF036979">
    <property type="entry name" value="Arginase"/>
    <property type="match status" value="1"/>
</dbReference>
<evidence type="ECO:0000256" key="3">
    <source>
        <dbReference type="ARBA" id="ARBA00022801"/>
    </source>
</evidence>
<comment type="similarity">
    <text evidence="1">Belongs to the arginase family. Agmatinase subfamily.</text>
</comment>
<dbReference type="RefSeq" id="WP_198880775.1">
    <property type="nucleotide sequence ID" value="NZ_JAEKJA010000003.1"/>
</dbReference>
<dbReference type="InterPro" id="IPR006035">
    <property type="entry name" value="Ureohydrolase"/>
</dbReference>
<dbReference type="PROSITE" id="PS51257">
    <property type="entry name" value="PROKAR_LIPOPROTEIN"/>
    <property type="match status" value="1"/>
</dbReference>
<evidence type="ECO:0000313" key="6">
    <source>
        <dbReference type="Proteomes" id="UP000609531"/>
    </source>
</evidence>